<evidence type="ECO:0000256" key="1">
    <source>
        <dbReference type="SAM" id="MobiDB-lite"/>
    </source>
</evidence>
<feature type="region of interest" description="Disordered" evidence="1">
    <location>
        <begin position="1"/>
        <end position="47"/>
    </location>
</feature>
<gene>
    <name evidence="2" type="ORF">ONB1V03_LOCUS18674</name>
</gene>
<dbReference type="OrthoDB" id="267517at2759"/>
<dbReference type="EMBL" id="OC941170">
    <property type="protein sequence ID" value="CAD7662114.1"/>
    <property type="molecule type" value="Genomic_DNA"/>
</dbReference>
<feature type="compositionally biased region" description="Basic and acidic residues" evidence="1">
    <location>
        <begin position="38"/>
        <end position="47"/>
    </location>
</feature>
<dbReference type="InterPro" id="IPR015947">
    <property type="entry name" value="PUA-like_sf"/>
</dbReference>
<feature type="compositionally biased region" description="Acidic residues" evidence="1">
    <location>
        <begin position="14"/>
        <end position="37"/>
    </location>
</feature>
<organism evidence="2">
    <name type="scientific">Oppiella nova</name>
    <dbReference type="NCBI Taxonomy" id="334625"/>
    <lineage>
        <taxon>Eukaryota</taxon>
        <taxon>Metazoa</taxon>
        <taxon>Ecdysozoa</taxon>
        <taxon>Arthropoda</taxon>
        <taxon>Chelicerata</taxon>
        <taxon>Arachnida</taxon>
        <taxon>Acari</taxon>
        <taxon>Acariformes</taxon>
        <taxon>Sarcoptiformes</taxon>
        <taxon>Oribatida</taxon>
        <taxon>Brachypylina</taxon>
        <taxon>Oppioidea</taxon>
        <taxon>Oppiidae</taxon>
        <taxon>Oppiella</taxon>
    </lineage>
</organism>
<dbReference type="SUPFAM" id="SSF88697">
    <property type="entry name" value="PUA domain-like"/>
    <property type="match status" value="1"/>
</dbReference>
<accession>A0A7R9MKV0</accession>
<dbReference type="InterPro" id="IPR046336">
    <property type="entry name" value="Lon_prtase_N_sf"/>
</dbReference>
<protein>
    <submittedName>
        <fullName evidence="2">Uncharacterized protein</fullName>
    </submittedName>
</protein>
<sequence>MAEDMILPLLGYNGDDEEDDTTDSDEGIDNDISDDSEEHSSDSRDQRVQYDTTLPSQHNYLGDNLNELSGRVVLDETSTVSLPLLTIDKVVLVPSQVLPLQLHHPTIVSMMRRLIDGQRTVGVVASFEPTLGTTAEIRSYSGDDDDVEGLPVFRVKA</sequence>
<name>A0A7R9MKV0_9ACAR</name>
<evidence type="ECO:0000313" key="3">
    <source>
        <dbReference type="Proteomes" id="UP000728032"/>
    </source>
</evidence>
<dbReference type="Proteomes" id="UP000728032">
    <property type="component" value="Unassembled WGS sequence"/>
</dbReference>
<evidence type="ECO:0000313" key="2">
    <source>
        <dbReference type="EMBL" id="CAD7662114.1"/>
    </source>
</evidence>
<dbReference type="EMBL" id="CAJPVJ010026345">
    <property type="protein sequence ID" value="CAG2179250.1"/>
    <property type="molecule type" value="Genomic_DNA"/>
</dbReference>
<feature type="non-terminal residue" evidence="2">
    <location>
        <position position="1"/>
    </location>
</feature>
<reference evidence="2" key="1">
    <citation type="submission" date="2020-11" db="EMBL/GenBank/DDBJ databases">
        <authorList>
            <person name="Tran Van P."/>
        </authorList>
    </citation>
    <scope>NUCLEOTIDE SEQUENCE</scope>
</reference>
<dbReference type="AlphaFoldDB" id="A0A7R9MKV0"/>
<dbReference type="Gene3D" id="2.30.130.40">
    <property type="entry name" value="LON domain-like"/>
    <property type="match status" value="1"/>
</dbReference>
<keyword evidence="3" id="KW-1185">Reference proteome</keyword>
<proteinExistence type="predicted"/>